<dbReference type="GO" id="GO:0003697">
    <property type="term" value="F:single-stranded DNA binding"/>
    <property type="evidence" value="ECO:0007669"/>
    <property type="project" value="TreeGrafter"/>
</dbReference>
<dbReference type="GO" id="GO:0071942">
    <property type="term" value="C:XPC complex"/>
    <property type="evidence" value="ECO:0007669"/>
    <property type="project" value="TreeGrafter"/>
</dbReference>
<keyword evidence="6" id="KW-0539">Nucleus</keyword>
<dbReference type="SMART" id="SM01032">
    <property type="entry name" value="BHD_3"/>
    <property type="match status" value="1"/>
</dbReference>
<dbReference type="GO" id="GO:0006298">
    <property type="term" value="P:mismatch repair"/>
    <property type="evidence" value="ECO:0007669"/>
    <property type="project" value="TreeGrafter"/>
</dbReference>
<evidence type="ECO:0000256" key="6">
    <source>
        <dbReference type="ARBA" id="ARBA00023242"/>
    </source>
</evidence>
<dbReference type="GO" id="GO:0005737">
    <property type="term" value="C:cytoplasm"/>
    <property type="evidence" value="ECO:0007669"/>
    <property type="project" value="TreeGrafter"/>
</dbReference>
<dbReference type="SMART" id="SM01031">
    <property type="entry name" value="BHD_2"/>
    <property type="match status" value="1"/>
</dbReference>
<dbReference type="InterPro" id="IPR018327">
    <property type="entry name" value="BHD_2"/>
</dbReference>
<gene>
    <name evidence="12" type="primary">LOC107269703</name>
</gene>
<organism evidence="11 12">
    <name type="scientific">Cephus cinctus</name>
    <name type="common">Wheat stem sawfly</name>
    <dbReference type="NCBI Taxonomy" id="211228"/>
    <lineage>
        <taxon>Eukaryota</taxon>
        <taxon>Metazoa</taxon>
        <taxon>Ecdysozoa</taxon>
        <taxon>Arthropoda</taxon>
        <taxon>Hexapoda</taxon>
        <taxon>Insecta</taxon>
        <taxon>Pterygota</taxon>
        <taxon>Neoptera</taxon>
        <taxon>Endopterygota</taxon>
        <taxon>Hymenoptera</taxon>
        <taxon>Cephoidea</taxon>
        <taxon>Cephidae</taxon>
        <taxon>Cephus</taxon>
    </lineage>
</organism>
<feature type="domain" description="Rad4 beta-hairpin" evidence="8">
    <location>
        <begin position="547"/>
        <end position="600"/>
    </location>
</feature>
<feature type="region of interest" description="Disordered" evidence="7">
    <location>
        <begin position="782"/>
        <end position="812"/>
    </location>
</feature>
<keyword evidence="5" id="KW-0234">DNA repair</keyword>
<dbReference type="GO" id="GO:0003684">
    <property type="term" value="F:damaged DNA binding"/>
    <property type="evidence" value="ECO:0007669"/>
    <property type="project" value="InterPro"/>
</dbReference>
<dbReference type="Pfam" id="PF03835">
    <property type="entry name" value="Rad4"/>
    <property type="match status" value="1"/>
</dbReference>
<dbReference type="Gene3D" id="2.20.20.110">
    <property type="entry name" value="Rad4, beta-hairpin domain BHD1"/>
    <property type="match status" value="1"/>
</dbReference>
<name>A0AAJ7C193_CEPCN</name>
<reference evidence="12" key="1">
    <citation type="submission" date="2025-08" db="UniProtKB">
        <authorList>
            <consortium name="RefSeq"/>
        </authorList>
    </citation>
    <scope>IDENTIFICATION</scope>
</reference>
<dbReference type="AlphaFoldDB" id="A0AAJ7C193"/>
<dbReference type="InterPro" id="IPR042488">
    <property type="entry name" value="Rad4_BHD3_sf"/>
</dbReference>
<dbReference type="GeneID" id="107269703"/>
<evidence type="ECO:0000256" key="1">
    <source>
        <dbReference type="ARBA" id="ARBA00004123"/>
    </source>
</evidence>
<dbReference type="InterPro" id="IPR038765">
    <property type="entry name" value="Papain-like_cys_pep_sf"/>
</dbReference>
<dbReference type="Gene3D" id="3.90.260.10">
    <property type="entry name" value="Transglutaminase-like"/>
    <property type="match status" value="1"/>
</dbReference>
<dbReference type="NCBIfam" id="TIGR00605">
    <property type="entry name" value="rad4"/>
    <property type="match status" value="1"/>
</dbReference>
<dbReference type="Pfam" id="PF10403">
    <property type="entry name" value="BHD_1"/>
    <property type="match status" value="1"/>
</dbReference>
<dbReference type="InterPro" id="IPR018325">
    <property type="entry name" value="Rad4/PNGase_transGLS-fold"/>
</dbReference>
<feature type="compositionally biased region" description="Basic residues" evidence="7">
    <location>
        <begin position="798"/>
        <end position="812"/>
    </location>
</feature>
<feature type="compositionally biased region" description="Basic and acidic residues" evidence="7">
    <location>
        <begin position="326"/>
        <end position="335"/>
    </location>
</feature>
<dbReference type="SUPFAM" id="SSF54001">
    <property type="entry name" value="Cysteine proteinases"/>
    <property type="match status" value="1"/>
</dbReference>
<dbReference type="InterPro" id="IPR036985">
    <property type="entry name" value="Transglutaminase-like_sf"/>
</dbReference>
<evidence type="ECO:0000256" key="3">
    <source>
        <dbReference type="ARBA" id="ARBA00022763"/>
    </source>
</evidence>
<feature type="region of interest" description="Disordered" evidence="7">
    <location>
        <begin position="317"/>
        <end position="441"/>
    </location>
</feature>
<dbReference type="GO" id="GO:0000111">
    <property type="term" value="C:nucleotide-excision repair factor 2 complex"/>
    <property type="evidence" value="ECO:0007669"/>
    <property type="project" value="TreeGrafter"/>
</dbReference>
<evidence type="ECO:0000256" key="4">
    <source>
        <dbReference type="ARBA" id="ARBA00023125"/>
    </source>
</evidence>
<dbReference type="Gene3D" id="3.30.70.2460">
    <property type="entry name" value="Rad4, beta-hairpin domain BHD3"/>
    <property type="match status" value="1"/>
</dbReference>
<feature type="domain" description="Rad4 beta-hairpin" evidence="10">
    <location>
        <begin position="665"/>
        <end position="739"/>
    </location>
</feature>
<feature type="domain" description="Rad4 beta-hairpin" evidence="9">
    <location>
        <begin position="602"/>
        <end position="658"/>
    </location>
</feature>
<proteinExistence type="inferred from homology"/>
<evidence type="ECO:0000256" key="5">
    <source>
        <dbReference type="ARBA" id="ARBA00023204"/>
    </source>
</evidence>
<sequence>MNSDDESSSSSNEFLVSADKINFNSSFFDKPKPNLKTESVVTSVDSEDEFEDVNNTNSAEVITQTLKNLENWEKHEIAARQQEGNDTKKEDENKKAISRSSLLSKEIEDLLLLGETPVTLSNYKVEHDDTGSNTDADMEESEAQQASDYIIPEGGVTITLPGNNIMFNRKKRNRRDLETLLKNRMNQQLRTNQLLIHKVGLLCWLSHGFHLNQLINAPDILSAAAAKVSSSSYPKGRLDLAYLEKFTGWFCKSFILMNNNDALITNESLLSAIKNKKVADYKELGLLFVATLRGIGINCRLVLNLCAPPLKVNRDQLFQTKQEPSSSKDKVKEEPSSNMISEKNIKESKTKKMTKIKGLKNSKTVSRKETRELRSRNAKDRKYKLTTNQMSSESESESDAPKDTQKKISTTAKASTSKDSKYSKSKKLLSSDEESGNPTKMKKGQDVWAEVYVESEESWICVSVLEKKIHCVTEIYKKATNPVLYVVAWNSSGTLKDVTRRYCPQWLTVTRKQRVDEKWWSESLSYWKEKESALSKAEDEMLLQRELEQPLPKTVGECKGHPLYALQRHLLKYEALYPPDAVPLGHLKTGEAIYSRHCVHTLCSRETWVKNARVVKPGEESYKIVKAMPKYDKFSGMMIKDQPLELFGKWQTTQYVPPVAKDGIVPRNEYGNVDLFKMCMLPKGTVHINLPALNRVARKLNIDCAPAVVGFNFGGMGAVPAFEGFVVCEEFEDTLREAWETEQIEAAKRAQEKRDKRIYGNWKKLIRGLLIREKLAAKYGFGNKEENQEDERPSTSTKRPKQKKGGAKKTKI</sequence>
<dbReference type="FunFam" id="3.30.70.2460:FF:000001">
    <property type="entry name" value="DNA repair protein Rad4 family"/>
    <property type="match status" value="1"/>
</dbReference>
<dbReference type="Pfam" id="PF10405">
    <property type="entry name" value="BHD_3"/>
    <property type="match status" value="1"/>
</dbReference>
<evidence type="ECO:0000259" key="8">
    <source>
        <dbReference type="SMART" id="SM01030"/>
    </source>
</evidence>
<evidence type="ECO:0000313" key="12">
    <source>
        <dbReference type="RefSeq" id="XP_015599337.1"/>
    </source>
</evidence>
<protein>
    <submittedName>
        <fullName evidence="12">DNA repair protein complementing XP-C cells homolog</fullName>
    </submittedName>
</protein>
<dbReference type="SMART" id="SM01030">
    <property type="entry name" value="BHD_1"/>
    <property type="match status" value="1"/>
</dbReference>
<dbReference type="InterPro" id="IPR018326">
    <property type="entry name" value="Rad4_beta-hairpin_dom1"/>
</dbReference>
<evidence type="ECO:0000313" key="11">
    <source>
        <dbReference type="Proteomes" id="UP000694920"/>
    </source>
</evidence>
<dbReference type="CTD" id="7508"/>
<comment type="similarity">
    <text evidence="2">Belongs to the XPC family.</text>
</comment>
<accession>A0AAJ7C193</accession>
<dbReference type="InterPro" id="IPR018328">
    <property type="entry name" value="Rad4_beta-hairpin_dom3"/>
</dbReference>
<evidence type="ECO:0000256" key="7">
    <source>
        <dbReference type="SAM" id="MobiDB-lite"/>
    </source>
</evidence>
<dbReference type="KEGG" id="ccin:107269703"/>
<dbReference type="GO" id="GO:0006289">
    <property type="term" value="P:nucleotide-excision repair"/>
    <property type="evidence" value="ECO:0007669"/>
    <property type="project" value="InterPro"/>
</dbReference>
<feature type="compositionally biased region" description="Basic and acidic residues" evidence="7">
    <location>
        <begin position="783"/>
        <end position="793"/>
    </location>
</feature>
<feature type="compositionally biased region" description="Basic residues" evidence="7">
    <location>
        <begin position="351"/>
        <end position="360"/>
    </location>
</feature>
<evidence type="ECO:0000259" key="10">
    <source>
        <dbReference type="SMART" id="SM01032"/>
    </source>
</evidence>
<keyword evidence="4" id="KW-0238">DNA-binding</keyword>
<comment type="subcellular location">
    <subcellularLocation>
        <location evidence="1">Nucleus</location>
    </subcellularLocation>
</comment>
<dbReference type="PANTHER" id="PTHR12135:SF0">
    <property type="entry name" value="DNA REPAIR PROTEIN COMPLEMENTING XP-C CELLS"/>
    <property type="match status" value="1"/>
</dbReference>
<dbReference type="InterPro" id="IPR004583">
    <property type="entry name" value="DNA_repair_Rad4"/>
</dbReference>
<feature type="region of interest" description="Disordered" evidence="7">
    <location>
        <begin position="125"/>
        <end position="144"/>
    </location>
</feature>
<keyword evidence="3" id="KW-0227">DNA damage</keyword>
<dbReference type="InterPro" id="IPR018026">
    <property type="entry name" value="DNA_repair_Rad4-like"/>
</dbReference>
<evidence type="ECO:0000259" key="9">
    <source>
        <dbReference type="SMART" id="SM01031"/>
    </source>
</evidence>
<feature type="compositionally biased region" description="Basic and acidic residues" evidence="7">
    <location>
        <begin position="366"/>
        <end position="380"/>
    </location>
</feature>
<keyword evidence="11" id="KW-1185">Reference proteome</keyword>
<dbReference type="PANTHER" id="PTHR12135">
    <property type="entry name" value="DNA REPAIR PROTEIN XP-C / RAD4"/>
    <property type="match status" value="1"/>
</dbReference>
<evidence type="ECO:0000256" key="2">
    <source>
        <dbReference type="ARBA" id="ARBA00009525"/>
    </source>
</evidence>
<dbReference type="RefSeq" id="XP_015599337.1">
    <property type="nucleotide sequence ID" value="XM_015743851.2"/>
</dbReference>
<dbReference type="Proteomes" id="UP000694920">
    <property type="component" value="Unplaced"/>
</dbReference>